<evidence type="ECO:0000313" key="2">
    <source>
        <dbReference type="EMBL" id="EGU38254.1"/>
    </source>
</evidence>
<comment type="caution">
    <text evidence="2">The sequence shown here is derived from an EMBL/GenBank/DDBJ whole genome shotgun (WGS) entry which is preliminary data.</text>
</comment>
<gene>
    <name evidence="2" type="ORF">VII00023_16060</name>
</gene>
<protein>
    <submittedName>
        <fullName evidence="2">Uncharacterized protein</fullName>
    </submittedName>
</protein>
<keyword evidence="1" id="KW-1133">Transmembrane helix</keyword>
<reference evidence="2 3" key="1">
    <citation type="journal article" date="2012" name="Int. J. Syst. Evol. Microbiol.">
        <title>Vibrio caribbeanicus sp. nov., isolated from the marine sponge Scleritoderma cyanea.</title>
        <authorList>
            <person name="Hoffmann M."/>
            <person name="Monday S.R."/>
            <person name="Allard M.W."/>
            <person name="Strain E.A."/>
            <person name="Whittaker P."/>
            <person name="Naum M."/>
            <person name="McCarthy P.J."/>
            <person name="Lopez J.V."/>
            <person name="Fischer M."/>
            <person name="Brown E.W."/>
        </authorList>
    </citation>
    <scope>NUCLEOTIDE SEQUENCE [LARGE SCALE GENOMIC DNA]</scope>
    <source>
        <strain evidence="2 3">ATCC 700023</strain>
    </source>
</reference>
<dbReference type="AlphaFoldDB" id="F9S343"/>
<organism evidence="2 3">
    <name type="scientific">Vibrio ichthyoenteri ATCC 700023</name>
    <dbReference type="NCBI Taxonomy" id="870968"/>
    <lineage>
        <taxon>Bacteria</taxon>
        <taxon>Pseudomonadati</taxon>
        <taxon>Pseudomonadota</taxon>
        <taxon>Gammaproteobacteria</taxon>
        <taxon>Vibrionales</taxon>
        <taxon>Vibrionaceae</taxon>
        <taxon>Vibrio</taxon>
    </lineage>
</organism>
<dbReference type="Proteomes" id="UP000004605">
    <property type="component" value="Unassembled WGS sequence"/>
</dbReference>
<dbReference type="EMBL" id="AFWF01000170">
    <property type="protein sequence ID" value="EGU38254.1"/>
    <property type="molecule type" value="Genomic_DNA"/>
</dbReference>
<accession>F9S343</accession>
<evidence type="ECO:0000256" key="1">
    <source>
        <dbReference type="SAM" id="Phobius"/>
    </source>
</evidence>
<sequence>MAEAGSVIPATAAADAAAFAFTNARLVIFILHPLLGIVGCQSWFHIRPDQFLFGDKPLLY</sequence>
<feature type="transmembrane region" description="Helical" evidence="1">
    <location>
        <begin position="26"/>
        <end position="46"/>
    </location>
</feature>
<keyword evidence="1" id="KW-0472">Membrane</keyword>
<keyword evidence="3" id="KW-1185">Reference proteome</keyword>
<name>F9S343_9VIBR</name>
<proteinExistence type="predicted"/>
<evidence type="ECO:0000313" key="3">
    <source>
        <dbReference type="Proteomes" id="UP000004605"/>
    </source>
</evidence>
<keyword evidence="1" id="KW-0812">Transmembrane</keyword>